<evidence type="ECO:0000256" key="1">
    <source>
        <dbReference type="ARBA" id="ARBA00022679"/>
    </source>
</evidence>
<name>A0A0F8YKF5_9ZZZZ</name>
<feature type="transmembrane region" description="Helical" evidence="2">
    <location>
        <begin position="160"/>
        <end position="187"/>
    </location>
</feature>
<feature type="transmembrane region" description="Helical" evidence="2">
    <location>
        <begin position="36"/>
        <end position="64"/>
    </location>
</feature>
<dbReference type="Pfam" id="PF01066">
    <property type="entry name" value="CDP-OH_P_transf"/>
    <property type="match status" value="1"/>
</dbReference>
<keyword evidence="2" id="KW-0472">Membrane</keyword>
<accession>A0A0F8YKF5</accession>
<dbReference type="InterPro" id="IPR043130">
    <property type="entry name" value="CDP-OH_PTrfase_TM_dom"/>
</dbReference>
<evidence type="ECO:0008006" key="4">
    <source>
        <dbReference type="Google" id="ProtNLM"/>
    </source>
</evidence>
<keyword evidence="2" id="KW-1133">Transmembrane helix</keyword>
<gene>
    <name evidence="3" type="ORF">LCGC14_2809180</name>
</gene>
<proteinExistence type="predicted"/>
<dbReference type="InterPro" id="IPR000462">
    <property type="entry name" value="CDP-OH_P_trans"/>
</dbReference>
<keyword evidence="1" id="KW-0808">Transferase</keyword>
<dbReference type="AlphaFoldDB" id="A0A0F8YKF5"/>
<reference evidence="3" key="1">
    <citation type="journal article" date="2015" name="Nature">
        <title>Complex archaea that bridge the gap between prokaryotes and eukaryotes.</title>
        <authorList>
            <person name="Spang A."/>
            <person name="Saw J.H."/>
            <person name="Jorgensen S.L."/>
            <person name="Zaremba-Niedzwiedzka K."/>
            <person name="Martijn J."/>
            <person name="Lind A.E."/>
            <person name="van Eijk R."/>
            <person name="Schleper C."/>
            <person name="Guy L."/>
            <person name="Ettema T.J."/>
        </authorList>
    </citation>
    <scope>NUCLEOTIDE SEQUENCE</scope>
</reference>
<dbReference type="GO" id="GO:0016020">
    <property type="term" value="C:membrane"/>
    <property type="evidence" value="ECO:0007669"/>
    <property type="project" value="InterPro"/>
</dbReference>
<evidence type="ECO:0000313" key="3">
    <source>
        <dbReference type="EMBL" id="KKK81858.1"/>
    </source>
</evidence>
<dbReference type="GO" id="GO:0016780">
    <property type="term" value="F:phosphotransferase activity, for other substituted phosphate groups"/>
    <property type="evidence" value="ECO:0007669"/>
    <property type="project" value="InterPro"/>
</dbReference>
<dbReference type="EMBL" id="LAZR01052935">
    <property type="protein sequence ID" value="KKK81858.1"/>
    <property type="molecule type" value="Genomic_DNA"/>
</dbReference>
<dbReference type="InterPro" id="IPR048254">
    <property type="entry name" value="CDP_ALCOHOL_P_TRANSF_CS"/>
</dbReference>
<protein>
    <recommendedName>
        <fullName evidence="4">CDP-alcohol phosphatidyltransferase</fullName>
    </recommendedName>
</protein>
<dbReference type="Gene3D" id="1.20.120.1760">
    <property type="match status" value="1"/>
</dbReference>
<dbReference type="GO" id="GO:0008654">
    <property type="term" value="P:phospholipid biosynthetic process"/>
    <property type="evidence" value="ECO:0007669"/>
    <property type="project" value="InterPro"/>
</dbReference>
<comment type="caution">
    <text evidence="3">The sequence shown here is derived from an EMBL/GenBank/DDBJ whole genome shotgun (WGS) entry which is preliminary data.</text>
</comment>
<dbReference type="PROSITE" id="PS00379">
    <property type="entry name" value="CDP_ALCOHOL_P_TRANSF"/>
    <property type="match status" value="1"/>
</dbReference>
<organism evidence="3">
    <name type="scientific">marine sediment metagenome</name>
    <dbReference type="NCBI Taxonomy" id="412755"/>
    <lineage>
        <taxon>unclassified sequences</taxon>
        <taxon>metagenomes</taxon>
        <taxon>ecological metagenomes</taxon>
    </lineage>
</organism>
<sequence length="207" mass="23084">MPEHGDGLISKYLNRPLSKRLTKCILHFSPNCNPNLISICSAVVGFIGAILFAIEIPIIAAILVQASSIIDGSDGEVARANKRASFYGGFFDSVIDRYVEFFVILGLIFFSLNFLPLEFTLFLGMLTLSGSFLTSYTASKVESKDEIDFSRTFQGRDTRLFLIFLAGILTFISEWTIPVCMILISILTHSSIVLRIRQVKKQSIQNQ</sequence>
<evidence type="ECO:0000256" key="2">
    <source>
        <dbReference type="SAM" id="Phobius"/>
    </source>
</evidence>
<feature type="transmembrane region" description="Helical" evidence="2">
    <location>
        <begin position="98"/>
        <end position="115"/>
    </location>
</feature>
<keyword evidence="2" id="KW-0812">Transmembrane</keyword>